<dbReference type="HOGENOM" id="CLU_207580_0_0_2"/>
<feature type="region of interest" description="Disordered" evidence="1">
    <location>
        <begin position="26"/>
        <end position="54"/>
    </location>
</feature>
<proteinExistence type="predicted"/>
<gene>
    <name evidence="2" type="ORF">J07HQW1_01701</name>
</gene>
<feature type="compositionally biased region" description="Acidic residues" evidence="1">
    <location>
        <begin position="28"/>
        <end position="40"/>
    </location>
</feature>
<accession>U1PDK2</accession>
<organism evidence="2 3">
    <name type="scientific">Haloquadratum walsbyi J07HQW1</name>
    <dbReference type="NCBI Taxonomy" id="1238424"/>
    <lineage>
        <taxon>Archaea</taxon>
        <taxon>Methanobacteriati</taxon>
        <taxon>Methanobacteriota</taxon>
        <taxon>Stenosarchaea group</taxon>
        <taxon>Halobacteria</taxon>
        <taxon>Halobacteriales</taxon>
        <taxon>Haloferacaceae</taxon>
        <taxon>Haloquadratum</taxon>
    </lineage>
</organism>
<protein>
    <submittedName>
        <fullName evidence="2">Uncharacterized protein</fullName>
    </submittedName>
</protein>
<reference evidence="2 3" key="1">
    <citation type="journal article" date="2013" name="PLoS ONE">
        <title>Assembly-driven community genomics of a hypersaline microbial ecosystem.</title>
        <authorList>
            <person name="Podell S."/>
            <person name="Ugalde J.A."/>
            <person name="Narasingarao P."/>
            <person name="Banfield J.F."/>
            <person name="Heidelberg K.B."/>
            <person name="Allen E.E."/>
        </authorList>
    </citation>
    <scope>NUCLEOTIDE SEQUENCE [LARGE SCALE GENOMIC DNA]</scope>
    <source>
        <strain evidence="3">J07HQW1</strain>
    </source>
</reference>
<dbReference type="AlphaFoldDB" id="U1PDK2"/>
<evidence type="ECO:0000313" key="2">
    <source>
        <dbReference type="EMBL" id="ERG91667.1"/>
    </source>
</evidence>
<dbReference type="Proteomes" id="UP000030649">
    <property type="component" value="Unassembled WGS sequence"/>
</dbReference>
<dbReference type="STRING" id="1238424.J07HQW1_01701"/>
<evidence type="ECO:0000313" key="3">
    <source>
        <dbReference type="Proteomes" id="UP000030649"/>
    </source>
</evidence>
<sequence length="54" mass="6116">MSEEEIEALREEMDEQREDIREALAEDLGGEPEDYDAEEYLNDRAGEPVADGGE</sequence>
<name>U1PDK2_9EURY</name>
<evidence type="ECO:0000256" key="1">
    <source>
        <dbReference type="SAM" id="MobiDB-lite"/>
    </source>
</evidence>
<dbReference type="EMBL" id="KE356560">
    <property type="protein sequence ID" value="ERG91667.1"/>
    <property type="molecule type" value="Genomic_DNA"/>
</dbReference>